<dbReference type="Gene3D" id="3.40.50.10980">
    <property type="entry name" value="Nibrin, BRCT2 domain"/>
    <property type="match status" value="1"/>
</dbReference>
<evidence type="ECO:0000256" key="6">
    <source>
        <dbReference type="SAM" id="MobiDB-lite"/>
    </source>
</evidence>
<dbReference type="InterPro" id="IPR040227">
    <property type="entry name" value="Nibrin-rel"/>
</dbReference>
<reference evidence="8 9" key="1">
    <citation type="submission" date="2018-05" db="EMBL/GenBank/DDBJ databases">
        <title>Whole genome sequencing for identification of molecular markers to develop diagnostic detection tools for the regulated plant pathogen Lachnellula willkommii.</title>
        <authorList>
            <person name="Giroux E."/>
            <person name="Bilodeau G."/>
        </authorList>
    </citation>
    <scope>NUCLEOTIDE SEQUENCE [LARGE SCALE GENOMIC DNA]</scope>
    <source>
        <strain evidence="8 9">CBS 203.66</strain>
    </source>
</reference>
<dbReference type="PANTHER" id="PTHR12162">
    <property type="entry name" value="NIBRIN-RELATED"/>
    <property type="match status" value="1"/>
</dbReference>
<dbReference type="AlphaFoldDB" id="A0A8T9BJD8"/>
<dbReference type="GO" id="GO:0003684">
    <property type="term" value="F:damaged DNA binding"/>
    <property type="evidence" value="ECO:0007669"/>
    <property type="project" value="TreeGrafter"/>
</dbReference>
<evidence type="ECO:0000256" key="1">
    <source>
        <dbReference type="ARBA" id="ARBA00004123"/>
    </source>
</evidence>
<dbReference type="InterPro" id="IPR008984">
    <property type="entry name" value="SMAD_FHA_dom_sf"/>
</dbReference>
<evidence type="ECO:0000256" key="2">
    <source>
        <dbReference type="ARBA" id="ARBA00022763"/>
    </source>
</evidence>
<dbReference type="Pfam" id="PF16508">
    <property type="entry name" value="NIBRIN_BRCT_II"/>
    <property type="match status" value="1"/>
</dbReference>
<evidence type="ECO:0000256" key="3">
    <source>
        <dbReference type="ARBA" id="ARBA00023204"/>
    </source>
</evidence>
<comment type="similarity">
    <text evidence="5">Belongs to the Nibrin family.</text>
</comment>
<dbReference type="SUPFAM" id="SSF49879">
    <property type="entry name" value="SMAD/FHA domain"/>
    <property type="match status" value="1"/>
</dbReference>
<name>A0A8T9BJD8_9HELO</name>
<dbReference type="Gene3D" id="2.60.200.20">
    <property type="match status" value="1"/>
</dbReference>
<dbReference type="InterPro" id="IPR000253">
    <property type="entry name" value="FHA_dom"/>
</dbReference>
<evidence type="ECO:0000313" key="8">
    <source>
        <dbReference type="EMBL" id="TVY19491.1"/>
    </source>
</evidence>
<feature type="region of interest" description="Disordered" evidence="6">
    <location>
        <begin position="658"/>
        <end position="773"/>
    </location>
</feature>
<gene>
    <name evidence="8" type="ORF">LARI1_G002068</name>
</gene>
<dbReference type="InterPro" id="IPR043014">
    <property type="entry name" value="Nibrin_BRCT2_sf"/>
</dbReference>
<protein>
    <recommendedName>
        <fullName evidence="7">FHA domain-containing protein</fullName>
    </recommendedName>
</protein>
<feature type="compositionally biased region" description="Basic and acidic residues" evidence="6">
    <location>
        <begin position="603"/>
        <end position="613"/>
    </location>
</feature>
<dbReference type="GO" id="GO:0000724">
    <property type="term" value="P:double-strand break repair via homologous recombination"/>
    <property type="evidence" value="ECO:0007669"/>
    <property type="project" value="TreeGrafter"/>
</dbReference>
<feature type="compositionally biased region" description="Basic and acidic residues" evidence="6">
    <location>
        <begin position="741"/>
        <end position="751"/>
    </location>
</feature>
<dbReference type="InterPro" id="IPR032429">
    <property type="entry name" value="Nibrin_BRCT2"/>
</dbReference>
<comment type="subcellular location">
    <subcellularLocation>
        <location evidence="1">Nucleus</location>
    </subcellularLocation>
</comment>
<accession>A0A8T9BJD8</accession>
<dbReference type="EMBL" id="QGMF01000103">
    <property type="protein sequence ID" value="TVY19491.1"/>
    <property type="molecule type" value="Genomic_DNA"/>
</dbReference>
<dbReference type="OrthoDB" id="552194at2759"/>
<feature type="domain" description="FHA" evidence="7">
    <location>
        <begin position="39"/>
        <end position="87"/>
    </location>
</feature>
<feature type="region of interest" description="Disordered" evidence="6">
    <location>
        <begin position="210"/>
        <end position="234"/>
    </location>
</feature>
<feature type="region of interest" description="Disordered" evidence="6">
    <location>
        <begin position="367"/>
        <end position="546"/>
    </location>
</feature>
<keyword evidence="4" id="KW-0539">Nucleus</keyword>
<proteinExistence type="inferred from homology"/>
<dbReference type="GO" id="GO:0030870">
    <property type="term" value="C:Mre11 complex"/>
    <property type="evidence" value="ECO:0007669"/>
    <property type="project" value="InterPro"/>
</dbReference>
<feature type="compositionally biased region" description="Polar residues" evidence="6">
    <location>
        <begin position="378"/>
        <end position="389"/>
    </location>
</feature>
<evidence type="ECO:0000256" key="4">
    <source>
        <dbReference type="ARBA" id="ARBA00023242"/>
    </source>
</evidence>
<keyword evidence="2" id="KW-0227">DNA damage</keyword>
<feature type="compositionally biased region" description="Acidic residues" evidence="6">
    <location>
        <begin position="680"/>
        <end position="695"/>
    </location>
</feature>
<dbReference type="PROSITE" id="PS50006">
    <property type="entry name" value="FHA_DOMAIN"/>
    <property type="match status" value="1"/>
</dbReference>
<evidence type="ECO:0000313" key="9">
    <source>
        <dbReference type="Proteomes" id="UP000469559"/>
    </source>
</evidence>
<feature type="region of interest" description="Disordered" evidence="6">
    <location>
        <begin position="592"/>
        <end position="613"/>
    </location>
</feature>
<evidence type="ECO:0000259" key="7">
    <source>
        <dbReference type="PROSITE" id="PS50006"/>
    </source>
</evidence>
<feature type="compositionally biased region" description="Basic and acidic residues" evidence="6">
    <location>
        <begin position="762"/>
        <end position="773"/>
    </location>
</feature>
<dbReference type="Pfam" id="PF00498">
    <property type="entry name" value="FHA"/>
    <property type="match status" value="1"/>
</dbReference>
<organism evidence="8 9">
    <name type="scientific">Lachnellula arida</name>
    <dbReference type="NCBI Taxonomy" id="1316785"/>
    <lineage>
        <taxon>Eukaryota</taxon>
        <taxon>Fungi</taxon>
        <taxon>Dikarya</taxon>
        <taxon>Ascomycota</taxon>
        <taxon>Pezizomycotina</taxon>
        <taxon>Leotiomycetes</taxon>
        <taxon>Helotiales</taxon>
        <taxon>Lachnaceae</taxon>
        <taxon>Lachnellula</taxon>
    </lineage>
</organism>
<comment type="caution">
    <text evidence="8">The sequence shown here is derived from an EMBL/GenBank/DDBJ whole genome shotgun (WGS) entry which is preliminary data.</text>
</comment>
<keyword evidence="3" id="KW-0234">DNA repair</keyword>
<dbReference type="GO" id="GO:0007095">
    <property type="term" value="P:mitotic G2 DNA damage checkpoint signaling"/>
    <property type="evidence" value="ECO:0007669"/>
    <property type="project" value="InterPro"/>
</dbReference>
<keyword evidence="9" id="KW-1185">Reference proteome</keyword>
<dbReference type="PANTHER" id="PTHR12162:SF0">
    <property type="entry name" value="NIBRIN"/>
    <property type="match status" value="1"/>
</dbReference>
<dbReference type="Proteomes" id="UP000469559">
    <property type="component" value="Unassembled WGS sequence"/>
</dbReference>
<sequence>MWVLENDEVFQGVLPNLLPSSTFFHLTQLTPVKGAFSVNNKTISRQHLIIEVAPVGPRDCPNARSRSRITLSDQNTKIGTLLNGEQIGGTSVVLDQDKNIVILGRYEHEFLFTWVPVTFTFSFTSKEQKSDPYTKLYETLGPLDIKVLIEFENGLTTHVVAKKRNTSKGLQALIDGKYIVHNDSYIKAVVAAATPDDDGKSLLEKDFDSFPDPEQYLPPGANEPTQRTDEAYGPDPARHDMFEGYTFIFYNQGQFDTLLPPITQGGGKALLGTVIASQTTVEEFVRYVKSVAGEKGLGEFEDGSEGKGVVVVRYNPVKGADATWFAEFSTEVAQYLDHRLIEQNEFLDAILGNNASVLRRPLEPEASGVYAPPPSAVTAVSQTLQSSQPAPDPTPAEPESQPEPPRRRRRAVPRFKGFDDDDDPPVIMASIPESMVVESAPAEPESQGLFVSQDPDFNMDREPSQAPETQTKTSRKRKATPIFEDDEEDTFETMAPAAARLKKRRVEEEVARRRRGESTPPPPEPPKRKVKATSPKPVKVKTKKEQQAEILEKTRLRHEKIEELANQDKDVVNMDDFQLAELQSLAITETVELRSSGPAPRAPRADDSERWEDKWNGRKNFKKFRRRGGPAINARDLGRTIVQLEEVKHKAAGVGEEYWGLRIGKTKSQSSQRKGRVAEIEGDDVNLEEDDDNDDNLPLVKDIRPQPKTKTKTKSQPVLLSSDDEDDEEPVTKPKGSRSQKLQDKTAEKGNVKPTGRPSQKRAAEKTLTKRRR</sequence>
<evidence type="ECO:0000256" key="5">
    <source>
        <dbReference type="ARBA" id="ARBA00044757"/>
    </source>
</evidence>